<keyword evidence="5" id="KW-1185">Reference proteome</keyword>
<protein>
    <recommendedName>
        <fullName evidence="6">Cytochrome P450</fullName>
    </recommendedName>
</protein>
<keyword evidence="3" id="KW-0408">Iron</keyword>
<sequence length="418" mass="47726">MADLPGHIGMPLFGDCSTEFYKDMMHFINKHTVKHKSTIFSARFLNTPTVFITSHAGVKELLNDHHDKIELGYKAFMHHLYGDNIIFTNGSQADSLRTILTSILTSEESKQHYQDVMKRITEKHLSTLEQSQPIAVYKFFKRVATEICLCLFLDMNLHQSEELSSQITTLTTAHWHGIVSVPVNLKLGPSKSTYRKALEAKAELLTIIHSKLSDRCTLFSETNEDGEFFNTQEAAGHLLLFISALIPKALASLLTSFILATADSPDFQQSLAFDLETLQNTYHEVQRMWPPLVGGRRLAKQDFDLCGYHIPAGHAIVYLTHHAQRDPGVFTDPDVFKPDRWKNSQYDDDDLFAVGNGPRDCIGRHLVQDMVKMIMQKLSAQFAWQLENPEKHSIQYKWLPVLRPKDEAMITFKVREHQ</sequence>
<dbReference type="SUPFAM" id="SSF48264">
    <property type="entry name" value="Cytochrome P450"/>
    <property type="match status" value="1"/>
</dbReference>
<dbReference type="Pfam" id="PF00067">
    <property type="entry name" value="p450"/>
    <property type="match status" value="2"/>
</dbReference>
<evidence type="ECO:0000256" key="3">
    <source>
        <dbReference type="ARBA" id="ARBA00023004"/>
    </source>
</evidence>
<comment type="caution">
    <text evidence="4">The sequence shown here is derived from an EMBL/GenBank/DDBJ whole genome shotgun (WGS) entry which is preliminary data.</text>
</comment>
<evidence type="ECO:0000256" key="1">
    <source>
        <dbReference type="ARBA" id="ARBA00010617"/>
    </source>
</evidence>
<proteinExistence type="inferred from homology"/>
<gene>
    <name evidence="4" type="ORF">LSH36_623g03001</name>
</gene>
<dbReference type="Proteomes" id="UP001208570">
    <property type="component" value="Unassembled WGS sequence"/>
</dbReference>
<keyword evidence="2" id="KW-0479">Metal-binding</keyword>
<dbReference type="GO" id="GO:0020037">
    <property type="term" value="F:heme binding"/>
    <property type="evidence" value="ECO:0007669"/>
    <property type="project" value="InterPro"/>
</dbReference>
<dbReference type="GO" id="GO:0016705">
    <property type="term" value="F:oxidoreductase activity, acting on paired donors, with incorporation or reduction of molecular oxygen"/>
    <property type="evidence" value="ECO:0007669"/>
    <property type="project" value="InterPro"/>
</dbReference>
<evidence type="ECO:0008006" key="6">
    <source>
        <dbReference type="Google" id="ProtNLM"/>
    </source>
</evidence>
<dbReference type="PRINTS" id="PR00359">
    <property type="entry name" value="BP450"/>
</dbReference>
<dbReference type="AlphaFoldDB" id="A0AAD9J3Z4"/>
<evidence type="ECO:0000313" key="5">
    <source>
        <dbReference type="Proteomes" id="UP001208570"/>
    </source>
</evidence>
<reference evidence="4" key="1">
    <citation type="journal article" date="2023" name="Mol. Biol. Evol.">
        <title>Third-Generation Sequencing Reveals the Adaptive Role of the Epigenome in Three Deep-Sea Polychaetes.</title>
        <authorList>
            <person name="Perez M."/>
            <person name="Aroh O."/>
            <person name="Sun Y."/>
            <person name="Lan Y."/>
            <person name="Juniper S.K."/>
            <person name="Young C.R."/>
            <person name="Angers B."/>
            <person name="Qian P.Y."/>
        </authorList>
    </citation>
    <scope>NUCLEOTIDE SEQUENCE</scope>
    <source>
        <strain evidence="4">P08H-3</strain>
    </source>
</reference>
<comment type="similarity">
    <text evidence="1">Belongs to the cytochrome P450 family.</text>
</comment>
<dbReference type="InterPro" id="IPR036396">
    <property type="entry name" value="Cyt_P450_sf"/>
</dbReference>
<accession>A0AAD9J3Z4</accession>
<dbReference type="InterPro" id="IPR002397">
    <property type="entry name" value="Cyt_P450_B"/>
</dbReference>
<evidence type="ECO:0000313" key="4">
    <source>
        <dbReference type="EMBL" id="KAK2146236.1"/>
    </source>
</evidence>
<dbReference type="GO" id="GO:0004497">
    <property type="term" value="F:monooxygenase activity"/>
    <property type="evidence" value="ECO:0007669"/>
    <property type="project" value="InterPro"/>
</dbReference>
<organism evidence="4 5">
    <name type="scientific">Paralvinella palmiformis</name>
    <dbReference type="NCBI Taxonomy" id="53620"/>
    <lineage>
        <taxon>Eukaryota</taxon>
        <taxon>Metazoa</taxon>
        <taxon>Spiralia</taxon>
        <taxon>Lophotrochozoa</taxon>
        <taxon>Annelida</taxon>
        <taxon>Polychaeta</taxon>
        <taxon>Sedentaria</taxon>
        <taxon>Canalipalpata</taxon>
        <taxon>Terebellida</taxon>
        <taxon>Terebelliformia</taxon>
        <taxon>Alvinellidae</taxon>
        <taxon>Paralvinella</taxon>
    </lineage>
</organism>
<dbReference type="InterPro" id="IPR001128">
    <property type="entry name" value="Cyt_P450"/>
</dbReference>
<dbReference type="Gene3D" id="1.10.630.10">
    <property type="entry name" value="Cytochrome P450"/>
    <property type="match status" value="1"/>
</dbReference>
<dbReference type="PANTHER" id="PTHR24286">
    <property type="entry name" value="CYTOCHROME P450 26"/>
    <property type="match status" value="1"/>
</dbReference>
<name>A0AAD9J3Z4_9ANNE</name>
<evidence type="ECO:0000256" key="2">
    <source>
        <dbReference type="ARBA" id="ARBA00022723"/>
    </source>
</evidence>
<dbReference type="GO" id="GO:0005506">
    <property type="term" value="F:iron ion binding"/>
    <property type="evidence" value="ECO:0007669"/>
    <property type="project" value="InterPro"/>
</dbReference>
<dbReference type="GO" id="GO:0016125">
    <property type="term" value="P:sterol metabolic process"/>
    <property type="evidence" value="ECO:0007669"/>
    <property type="project" value="TreeGrafter"/>
</dbReference>
<dbReference type="PANTHER" id="PTHR24286:SF252">
    <property type="entry name" value="CYTOCHROME P450 26B1"/>
    <property type="match status" value="1"/>
</dbReference>
<dbReference type="EMBL" id="JAODUP010000623">
    <property type="protein sequence ID" value="KAK2146236.1"/>
    <property type="molecule type" value="Genomic_DNA"/>
</dbReference>